<evidence type="ECO:0000259" key="8">
    <source>
        <dbReference type="PROSITE" id="PS50166"/>
    </source>
</evidence>
<dbReference type="SUPFAM" id="SSF48371">
    <property type="entry name" value="ARM repeat"/>
    <property type="match status" value="1"/>
</dbReference>
<dbReference type="PROSITE" id="PS50166">
    <property type="entry name" value="IMPORTIN_B_NT"/>
    <property type="match status" value="1"/>
</dbReference>
<accession>A0ABR3WCJ0</accession>
<name>A0ABR3WCJ0_9PEZI</name>
<dbReference type="PANTHER" id="PTHR10997">
    <property type="entry name" value="IMPORTIN-7, 8, 11"/>
    <property type="match status" value="1"/>
</dbReference>
<evidence type="ECO:0000256" key="5">
    <source>
        <dbReference type="ARBA" id="ARBA00022927"/>
    </source>
</evidence>
<evidence type="ECO:0000256" key="1">
    <source>
        <dbReference type="ARBA" id="ARBA00004123"/>
    </source>
</evidence>
<evidence type="ECO:0000256" key="3">
    <source>
        <dbReference type="ARBA" id="ARBA00022448"/>
    </source>
</evidence>
<reference evidence="9 10" key="1">
    <citation type="journal article" date="2024" name="IMA Fungus">
        <title>IMA Genome - F19 : A genome assembly and annotation guide to empower mycologists, including annotated draft genome sequences of Ceratocystis pirilliformis, Diaporthe australafricana, Fusarium ophioides, Paecilomyces lecythidis, and Sporothrix stenoceras.</title>
        <authorList>
            <person name="Aylward J."/>
            <person name="Wilson A.M."/>
            <person name="Visagie C.M."/>
            <person name="Spraker J."/>
            <person name="Barnes I."/>
            <person name="Buitendag C."/>
            <person name="Ceriani C."/>
            <person name="Del Mar Angel L."/>
            <person name="du Plessis D."/>
            <person name="Fuchs T."/>
            <person name="Gasser K."/>
            <person name="Kramer D."/>
            <person name="Li W."/>
            <person name="Munsamy K."/>
            <person name="Piso A."/>
            <person name="Price J.L."/>
            <person name="Sonnekus B."/>
            <person name="Thomas C."/>
            <person name="van der Nest A."/>
            <person name="van Dijk A."/>
            <person name="van Heerden A."/>
            <person name="van Vuuren N."/>
            <person name="Yilmaz N."/>
            <person name="Duong T.A."/>
            <person name="van der Merwe N.A."/>
            <person name="Wingfield M.J."/>
            <person name="Wingfield B.D."/>
        </authorList>
    </citation>
    <scope>NUCLEOTIDE SEQUENCE [LARGE SCALE GENOMIC DNA]</scope>
    <source>
        <strain evidence="9 10">CMW 18300</strain>
    </source>
</reference>
<keyword evidence="4" id="KW-0963">Cytoplasm</keyword>
<evidence type="ECO:0000313" key="9">
    <source>
        <dbReference type="EMBL" id="KAL1858351.1"/>
    </source>
</evidence>
<dbReference type="Gene3D" id="1.25.10.10">
    <property type="entry name" value="Leucine-rich Repeat Variant"/>
    <property type="match status" value="1"/>
</dbReference>
<dbReference type="EMBL" id="JAWRVE010000105">
    <property type="protein sequence ID" value="KAL1858351.1"/>
    <property type="molecule type" value="Genomic_DNA"/>
</dbReference>
<dbReference type="SMART" id="SM00913">
    <property type="entry name" value="IBN_N"/>
    <property type="match status" value="1"/>
</dbReference>
<feature type="domain" description="Importin N-terminal" evidence="8">
    <location>
        <begin position="24"/>
        <end position="99"/>
    </location>
</feature>
<sequence length="1053" mass="119531">MDATAIRSCIIATLDADADIRRRAELQLKQAEEHNGFLDALLDILQSEQDTNYRLSTVIYIKNRVNRAWAGTDHFPNEHPIAEDEKSRVRDRLLPILASSQGLIRQQLIPILQRILHWDFPEKWPTFMDFTIQLLNTNDPLSVLAGLQCLLAICRAYRFKAGDGENRTHFDKIIEASFPRLLAVSTELVAQESEEAGEMLHIALKAYKHATWLDLSAFLRQQENTIGWCTVFLQTVSKAAPAIAMSEEPLERERHHWWKAKKHGNPQAITKNEGDQMTFANFFSANIAPEILKHYLQEIEKWVAKTSWLSRPCLSYTIVFMDECVRPKEMWAHLRPHLTNLVTHFIFPVLCLSQEDTEKFEDEPEEYLHRKLNFYEEVSAPDVSATNFLVTLTKNRRKQTFELLQFINNVVSTYEAADNDKKDHIAKEGALRMIGTLAPVILGKKSPIADQVEYFLVRYVFPDFTSSQGYLRARACDTIEKFEQLDFKDQNHLLTIYRNILDCMADPALPVRVTAALALQPLIRHDIIRTSMQTAIPTIMQQLLKLANEADIDALANVMEDFVEVFATELTPFAVALSEQLRDTYLRIVNELLERNNSRDDDEYGDFLDDKSITALGVLQTIGTLILTLESTPDVLLHIEAVLMPVIQITLDNKLYDLYNEVFEIIDSCTFAAKAISPTMWQAFELIHRTFKAGAELYLEDMLPALDNFVQFGVPQLIQKPEYVEALYSMVSDMFNDPKVGGIDRICACKLAEAMMLSLPGHIDNCVNGFINMAMTVLTTEDVKIKSYKIHLMEIIINAIYYNPILTLQVLETKGWTNKFFSLWFGSMESFHRVHDKKLCIVAIVALLGLSPDQVPPSVAVGWPRLLQGVTSLFKTLPSALKNREDAMKDDYGLDANYAYDEEEEWGDDEAAWAAEEEPEEEPTDAKDESTAYLEFLNEEASRPESAVFGCWLTSRQAQKFGHLEEQDSDDELGEHSVLLESPLDKLEPYQIFSSCLMRLQQEQPQFYTGLSTHLSAEEQGVIQSVVQQAEANSVAAQQQAQQLAAGANGGAS</sequence>
<dbReference type="InterPro" id="IPR016024">
    <property type="entry name" value="ARM-type_fold"/>
</dbReference>
<keyword evidence="6" id="KW-0539">Nucleus</keyword>
<evidence type="ECO:0000256" key="4">
    <source>
        <dbReference type="ARBA" id="ARBA00022490"/>
    </source>
</evidence>
<dbReference type="InterPro" id="IPR011989">
    <property type="entry name" value="ARM-like"/>
</dbReference>
<evidence type="ECO:0000313" key="10">
    <source>
        <dbReference type="Proteomes" id="UP001583177"/>
    </source>
</evidence>
<gene>
    <name evidence="9" type="primary">NMD5</name>
    <name evidence="9" type="ORF">Daus18300_009969</name>
</gene>
<comment type="subcellular location">
    <subcellularLocation>
        <location evidence="2">Cytoplasm</location>
    </subcellularLocation>
    <subcellularLocation>
        <location evidence="1">Nucleus</location>
    </subcellularLocation>
</comment>
<evidence type="ECO:0000256" key="2">
    <source>
        <dbReference type="ARBA" id="ARBA00004496"/>
    </source>
</evidence>
<dbReference type="Pfam" id="PF08506">
    <property type="entry name" value="Cse1"/>
    <property type="match status" value="1"/>
</dbReference>
<keyword evidence="5" id="KW-0653">Protein transport</keyword>
<evidence type="ECO:0000256" key="6">
    <source>
        <dbReference type="ARBA" id="ARBA00023242"/>
    </source>
</evidence>
<keyword evidence="3" id="KW-0813">Transport</keyword>
<protein>
    <submittedName>
        <fullName evidence="9">Nonsense-mediated mRNA decay protein 5</fullName>
    </submittedName>
</protein>
<proteinExistence type="predicted"/>
<dbReference type="Pfam" id="PF03810">
    <property type="entry name" value="IBN_N"/>
    <property type="match status" value="1"/>
</dbReference>
<keyword evidence="10" id="KW-1185">Reference proteome</keyword>
<feature type="region of interest" description="Disordered" evidence="7">
    <location>
        <begin position="907"/>
        <end position="929"/>
    </location>
</feature>
<dbReference type="PANTHER" id="PTHR10997:SF18">
    <property type="entry name" value="D-IMPORTIN 7_RANBP7"/>
    <property type="match status" value="1"/>
</dbReference>
<comment type="caution">
    <text evidence="9">The sequence shown here is derived from an EMBL/GenBank/DDBJ whole genome shotgun (WGS) entry which is preliminary data.</text>
</comment>
<dbReference type="InterPro" id="IPR001494">
    <property type="entry name" value="Importin-beta_N"/>
</dbReference>
<organism evidence="9 10">
    <name type="scientific">Diaporthe australafricana</name>
    <dbReference type="NCBI Taxonomy" id="127596"/>
    <lineage>
        <taxon>Eukaryota</taxon>
        <taxon>Fungi</taxon>
        <taxon>Dikarya</taxon>
        <taxon>Ascomycota</taxon>
        <taxon>Pezizomycotina</taxon>
        <taxon>Sordariomycetes</taxon>
        <taxon>Sordariomycetidae</taxon>
        <taxon>Diaporthales</taxon>
        <taxon>Diaporthaceae</taxon>
        <taxon>Diaporthe</taxon>
    </lineage>
</organism>
<feature type="compositionally biased region" description="Acidic residues" evidence="7">
    <location>
        <begin position="907"/>
        <end position="923"/>
    </location>
</feature>
<evidence type="ECO:0000256" key="7">
    <source>
        <dbReference type="SAM" id="MobiDB-lite"/>
    </source>
</evidence>
<dbReference type="Proteomes" id="UP001583177">
    <property type="component" value="Unassembled WGS sequence"/>
</dbReference>
<dbReference type="InterPro" id="IPR013713">
    <property type="entry name" value="XPO2_central"/>
</dbReference>